<dbReference type="InterPro" id="IPR036025">
    <property type="entry name" value="RtcB-like_sf"/>
</dbReference>
<feature type="domain" description="Cyclic nucleotide-binding" evidence="12">
    <location>
        <begin position="233"/>
        <end position="295"/>
    </location>
</feature>
<gene>
    <name evidence="13" type="primary">rtcB_1</name>
    <name evidence="13" type="ORF">NCTC12078_02564</name>
</gene>
<dbReference type="GO" id="GO:0030145">
    <property type="term" value="F:manganese ion binding"/>
    <property type="evidence" value="ECO:0007669"/>
    <property type="project" value="TreeGrafter"/>
</dbReference>
<dbReference type="GO" id="GO:0006396">
    <property type="term" value="P:RNA processing"/>
    <property type="evidence" value="ECO:0007669"/>
    <property type="project" value="InterPro"/>
</dbReference>
<feature type="binding site" evidence="10">
    <location>
        <begin position="246"/>
        <end position="250"/>
    </location>
    <ligand>
        <name>GMP</name>
        <dbReference type="ChEBI" id="CHEBI:58115"/>
    </ligand>
</feature>
<evidence type="ECO:0000256" key="9">
    <source>
        <dbReference type="PIRSR" id="PIRSR601233-1"/>
    </source>
</evidence>
<evidence type="ECO:0000256" key="5">
    <source>
        <dbReference type="ARBA" id="ARBA00022800"/>
    </source>
</evidence>
<dbReference type="GO" id="GO:0006281">
    <property type="term" value="P:DNA repair"/>
    <property type="evidence" value="ECO:0007669"/>
    <property type="project" value="TreeGrafter"/>
</dbReference>
<dbReference type="InterPro" id="IPR052915">
    <property type="entry name" value="RtcB-like"/>
</dbReference>
<dbReference type="GO" id="GO:0042245">
    <property type="term" value="P:RNA repair"/>
    <property type="evidence" value="ECO:0007669"/>
    <property type="project" value="UniProtKB-KW"/>
</dbReference>
<organism evidence="13 14">
    <name type="scientific">Chryseobacterium taihuense</name>
    <dbReference type="NCBI Taxonomy" id="1141221"/>
    <lineage>
        <taxon>Bacteria</taxon>
        <taxon>Pseudomonadati</taxon>
        <taxon>Bacteroidota</taxon>
        <taxon>Flavobacteriia</taxon>
        <taxon>Flavobacteriales</taxon>
        <taxon>Weeksellaceae</taxon>
        <taxon>Chryseobacterium group</taxon>
        <taxon>Chryseobacterium</taxon>
    </lineage>
</organism>
<feature type="active site" description="GMP-histidine intermediate" evidence="9">
    <location>
        <position position="414"/>
    </location>
</feature>
<dbReference type="GO" id="GO:0005525">
    <property type="term" value="F:GTP binding"/>
    <property type="evidence" value="ECO:0007669"/>
    <property type="project" value="UniProtKB-KW"/>
</dbReference>
<evidence type="ECO:0000256" key="7">
    <source>
        <dbReference type="ARBA" id="ARBA00023211"/>
    </source>
</evidence>
<dbReference type="PANTHER" id="PTHR43749:SF2">
    <property type="entry name" value="RNA-SPLICING LIGASE RTCB"/>
    <property type="match status" value="1"/>
</dbReference>
<sequence length="486" mass="53880">MKIFDALMSNILCLISNILLYKTMGNLKLKGKDILKLGYPNNQSVNIALEVMKRNFATKNIHHVKSILKEILVNPENFEKDLTFGQIAEALLSSKKTEKRMLSTQRAAFNIFGNNISDEAKNQLFTALKLPIATQGALMPDAHSGYGLPIGGVLAVENAVIPYGVGMDIGCRMSLSILDTPISYLDGARDKYEKALAEHTKFGMYETHKSHIDHEIFERDTFDLIPILRRLKGKAIKQMGSSGGGNHFVEFGEVEITEEDEQVGLSKGKYLGILSHSGSRGLGAEIAQYYSRVATEQCPLPKEAQNFAWLDLNTHLGLEYWTAMNLAGDYASACHDDIHRRLVKAVGGRVKARIENHHNFAWKEIHNGKEVIVHRKGATPANENELGMIPGSMTAKGFIVRGKGNPDSLNSASHGAGRAFSRSECRSLFTQNDIRKELKLKNVILRGGNAEEAPMAYKDINEVMNAQSELVDILGTFQPRIVRMDK</sequence>
<feature type="binding site" evidence="10">
    <location>
        <begin position="390"/>
        <end position="393"/>
    </location>
    <ligand>
        <name>GMP</name>
        <dbReference type="ChEBI" id="CHEBI:58115"/>
    </ligand>
</feature>
<dbReference type="InterPro" id="IPR001233">
    <property type="entry name" value="RtcB"/>
</dbReference>
<evidence type="ECO:0000256" key="6">
    <source>
        <dbReference type="ARBA" id="ARBA00023134"/>
    </source>
</evidence>
<feature type="binding site" evidence="11">
    <location>
        <position position="358"/>
    </location>
    <ligand>
        <name>Mn(2+)</name>
        <dbReference type="ChEBI" id="CHEBI:29035"/>
        <label>2</label>
    </ligand>
</feature>
<reference evidence="13 14" key="1">
    <citation type="submission" date="2019-02" db="EMBL/GenBank/DDBJ databases">
        <authorList>
            <consortium name="Pathogen Informatics"/>
        </authorList>
    </citation>
    <scope>NUCLEOTIDE SEQUENCE [LARGE SCALE GENOMIC DNA]</scope>
    <source>
        <strain evidence="13 14">3012STDY6944375</strain>
    </source>
</reference>
<feature type="binding site" evidence="10">
    <location>
        <begin position="358"/>
        <end position="359"/>
    </location>
    <ligand>
        <name>GMP</name>
        <dbReference type="ChEBI" id="CHEBI:58115"/>
    </ligand>
</feature>
<feature type="binding site" evidence="10">
    <location>
        <begin position="414"/>
        <end position="417"/>
    </location>
    <ligand>
        <name>GMP</name>
        <dbReference type="ChEBI" id="CHEBI:58115"/>
    </ligand>
</feature>
<dbReference type="Gene3D" id="3.90.1860.10">
    <property type="entry name" value="tRNA-splicing ligase RtcB"/>
    <property type="match status" value="1"/>
</dbReference>
<dbReference type="SUPFAM" id="SSF103365">
    <property type="entry name" value="Hypothetical protein PH1602"/>
    <property type="match status" value="1"/>
</dbReference>
<dbReference type="EMBL" id="LR215974">
    <property type="protein sequence ID" value="VFB04533.1"/>
    <property type="molecule type" value="Genomic_DNA"/>
</dbReference>
<dbReference type="EC" id="6.5.1.8" evidence="1"/>
<keyword evidence="2 13" id="KW-0436">Ligase</keyword>
<keyword evidence="6 10" id="KW-0342">GTP-binding</keyword>
<accession>A0A4U8WE95</accession>
<comment type="catalytic activity">
    <reaction evidence="8">
        <text>a 3'-end 3'-phospho-ribonucleotide-RNA + a 5'-end dephospho-ribonucleoside-RNA + GTP = a ribonucleotidyl-ribonucleotide-RNA + GMP + diphosphate</text>
        <dbReference type="Rhea" id="RHEA:68076"/>
        <dbReference type="Rhea" id="RHEA-COMP:10463"/>
        <dbReference type="Rhea" id="RHEA-COMP:13936"/>
        <dbReference type="Rhea" id="RHEA-COMP:17355"/>
        <dbReference type="ChEBI" id="CHEBI:33019"/>
        <dbReference type="ChEBI" id="CHEBI:37565"/>
        <dbReference type="ChEBI" id="CHEBI:58115"/>
        <dbReference type="ChEBI" id="CHEBI:83062"/>
        <dbReference type="ChEBI" id="CHEBI:138284"/>
        <dbReference type="ChEBI" id="CHEBI:173118"/>
        <dbReference type="EC" id="6.5.1.8"/>
    </reaction>
</comment>
<evidence type="ECO:0000256" key="4">
    <source>
        <dbReference type="ARBA" id="ARBA00022741"/>
    </source>
</evidence>
<feature type="binding site" evidence="11">
    <location>
        <position position="276"/>
    </location>
    <ligand>
        <name>Mn(2+)</name>
        <dbReference type="ChEBI" id="CHEBI:29035"/>
        <label>2</label>
    </ligand>
</feature>
<dbReference type="PANTHER" id="PTHR43749">
    <property type="entry name" value="RNA-SPLICING LIGASE RTCB"/>
    <property type="match status" value="1"/>
</dbReference>
<dbReference type="InterPro" id="IPR000595">
    <property type="entry name" value="cNMP-bd_dom"/>
</dbReference>
<evidence type="ECO:0000256" key="10">
    <source>
        <dbReference type="PIRSR" id="PIRSR601233-2"/>
    </source>
</evidence>
<dbReference type="GO" id="GO:0003909">
    <property type="term" value="F:DNA ligase activity"/>
    <property type="evidence" value="ECO:0007669"/>
    <property type="project" value="TreeGrafter"/>
</dbReference>
<evidence type="ECO:0000256" key="8">
    <source>
        <dbReference type="ARBA" id="ARBA00047746"/>
    </source>
</evidence>
<dbReference type="PROSITE" id="PS50042">
    <property type="entry name" value="CNMP_BINDING_3"/>
    <property type="match status" value="1"/>
</dbReference>
<dbReference type="Pfam" id="PF01139">
    <property type="entry name" value="RtcB"/>
    <property type="match status" value="2"/>
</dbReference>
<keyword evidence="4 10" id="KW-0547">Nucleotide-binding</keyword>
<feature type="binding site" evidence="11">
    <location>
        <position position="168"/>
    </location>
    <ligand>
        <name>Mn(2+)</name>
        <dbReference type="ChEBI" id="CHEBI:29035"/>
        <label>1</label>
    </ligand>
</feature>
<proteinExistence type="predicted"/>
<name>A0A4U8WE95_9FLAO</name>
<feature type="binding site" evidence="11">
    <location>
        <position position="247"/>
    </location>
    <ligand>
        <name>Mn(2+)</name>
        <dbReference type="ChEBI" id="CHEBI:29035"/>
        <label>1</label>
    </ligand>
</feature>
<evidence type="ECO:0000256" key="11">
    <source>
        <dbReference type="PIRSR" id="PIRSR601233-3"/>
    </source>
</evidence>
<keyword evidence="3 11" id="KW-0479">Metal-binding</keyword>
<keyword evidence="5" id="KW-0692">RNA repair</keyword>
<keyword evidence="7 11" id="KW-0464">Manganese</keyword>
<evidence type="ECO:0000313" key="13">
    <source>
        <dbReference type="EMBL" id="VFB04533.1"/>
    </source>
</evidence>
<protein>
    <recommendedName>
        <fullName evidence="1">3'-phosphate/5'-hydroxy nucleic acid ligase</fullName>
        <ecNumber evidence="1">6.5.1.8</ecNumber>
    </recommendedName>
</protein>
<dbReference type="AlphaFoldDB" id="A0A4U8WE95"/>
<evidence type="ECO:0000313" key="14">
    <source>
        <dbReference type="Proteomes" id="UP000290013"/>
    </source>
</evidence>
<evidence type="ECO:0000256" key="1">
    <source>
        <dbReference type="ARBA" id="ARBA00012726"/>
    </source>
</evidence>
<comment type="cofactor">
    <cofactor evidence="11">
        <name>Mn(2+)</name>
        <dbReference type="ChEBI" id="CHEBI:29035"/>
    </cofactor>
    <text evidence="11">Binds 2 manganese ions per subunit.</text>
</comment>
<evidence type="ECO:0000259" key="12">
    <source>
        <dbReference type="PROSITE" id="PS50042"/>
    </source>
</evidence>
<dbReference type="KEGG" id="ctai:NCTC12078_02564"/>
<evidence type="ECO:0000256" key="2">
    <source>
        <dbReference type="ARBA" id="ARBA00022598"/>
    </source>
</evidence>
<dbReference type="Proteomes" id="UP000290013">
    <property type="component" value="Chromosome"/>
</dbReference>
<dbReference type="GO" id="GO:0170057">
    <property type="term" value="F:RNA ligase (GTP) activity"/>
    <property type="evidence" value="ECO:0007669"/>
    <property type="project" value="UniProtKB-EC"/>
</dbReference>
<evidence type="ECO:0000256" key="3">
    <source>
        <dbReference type="ARBA" id="ARBA00022723"/>
    </source>
</evidence>